<keyword evidence="4" id="KW-1185">Reference proteome</keyword>
<dbReference type="EMBL" id="PDLM01000005">
    <property type="protein sequence ID" value="RDW76946.1"/>
    <property type="molecule type" value="Genomic_DNA"/>
</dbReference>
<comment type="caution">
    <text evidence="3">The sequence shown here is derived from an EMBL/GenBank/DDBJ whole genome shotgun (WGS) entry which is preliminary data.</text>
</comment>
<feature type="domain" description="Alpha/beta hydrolase fold-3" evidence="2">
    <location>
        <begin position="1"/>
        <end position="210"/>
    </location>
</feature>
<protein>
    <recommendedName>
        <fullName evidence="2">Alpha/beta hydrolase fold-3 domain-containing protein</fullName>
    </recommendedName>
</protein>
<dbReference type="Proteomes" id="UP000256645">
    <property type="component" value="Unassembled WGS sequence"/>
</dbReference>
<dbReference type="STRING" id="1849047.A0A3D8RSL5"/>
<dbReference type="GO" id="GO:0016787">
    <property type="term" value="F:hydrolase activity"/>
    <property type="evidence" value="ECO:0007669"/>
    <property type="project" value="UniProtKB-KW"/>
</dbReference>
<dbReference type="PANTHER" id="PTHR48081">
    <property type="entry name" value="AB HYDROLASE SUPERFAMILY PROTEIN C4A8.06C"/>
    <property type="match status" value="1"/>
</dbReference>
<sequence>MLYAHGGGYMFGEPLQWIASYERWIAKASSRGFDLVVVAVKYRLSTVAKFPACREDYLAVYCALLDEYRIPPQRIVFCGDSAGGGLVAMSALHIKKTHMPPPSSLVLISPWLDLTLNETLESPATMTDFLITFKDVNPGIVQSLLPPGIRPDDPQVSPLFDDLSSLPPQLLFAGTAEVLLPDSVSWVRKSEEAGNKISFVRGKGEMHTYAMGWPICSSSIEGETDRKLLDFLQQSLV</sequence>
<organism evidence="3 4">
    <name type="scientific">Coleophoma cylindrospora</name>
    <dbReference type="NCBI Taxonomy" id="1849047"/>
    <lineage>
        <taxon>Eukaryota</taxon>
        <taxon>Fungi</taxon>
        <taxon>Dikarya</taxon>
        <taxon>Ascomycota</taxon>
        <taxon>Pezizomycotina</taxon>
        <taxon>Leotiomycetes</taxon>
        <taxon>Helotiales</taxon>
        <taxon>Dermateaceae</taxon>
        <taxon>Coleophoma</taxon>
    </lineage>
</organism>
<dbReference type="InterPro" id="IPR050300">
    <property type="entry name" value="GDXG_lipolytic_enzyme"/>
</dbReference>
<dbReference type="OrthoDB" id="3520852at2759"/>
<evidence type="ECO:0000259" key="2">
    <source>
        <dbReference type="Pfam" id="PF07859"/>
    </source>
</evidence>
<evidence type="ECO:0000256" key="1">
    <source>
        <dbReference type="ARBA" id="ARBA00022801"/>
    </source>
</evidence>
<reference evidence="3 4" key="1">
    <citation type="journal article" date="2018" name="IMA Fungus">
        <title>IMA Genome-F 9: Draft genome sequence of Annulohypoxylon stygium, Aspergillus mulundensis, Berkeleyomyces basicola (syn. Thielaviopsis basicola), Ceratocystis smalleyi, two Cercospora beticola strains, Coleophoma cylindrospora, Fusarium fracticaudum, Phialophora cf. hyalina, and Morchella septimelata.</title>
        <authorList>
            <person name="Wingfield B.D."/>
            <person name="Bills G.F."/>
            <person name="Dong Y."/>
            <person name="Huang W."/>
            <person name="Nel W.J."/>
            <person name="Swalarsk-Parry B.S."/>
            <person name="Vaghefi N."/>
            <person name="Wilken P.M."/>
            <person name="An Z."/>
            <person name="de Beer Z.W."/>
            <person name="De Vos L."/>
            <person name="Chen L."/>
            <person name="Duong T.A."/>
            <person name="Gao Y."/>
            <person name="Hammerbacher A."/>
            <person name="Kikkert J.R."/>
            <person name="Li Y."/>
            <person name="Li H."/>
            <person name="Li K."/>
            <person name="Li Q."/>
            <person name="Liu X."/>
            <person name="Ma X."/>
            <person name="Naidoo K."/>
            <person name="Pethybridge S.J."/>
            <person name="Sun J."/>
            <person name="Steenkamp E.T."/>
            <person name="van der Nest M.A."/>
            <person name="van Wyk S."/>
            <person name="Wingfield M.J."/>
            <person name="Xiong C."/>
            <person name="Yue Q."/>
            <person name="Zhang X."/>
        </authorList>
    </citation>
    <scope>NUCLEOTIDE SEQUENCE [LARGE SCALE GENOMIC DNA]</scope>
    <source>
        <strain evidence="3 4">BP6252</strain>
    </source>
</reference>
<evidence type="ECO:0000313" key="3">
    <source>
        <dbReference type="EMBL" id="RDW76946.1"/>
    </source>
</evidence>
<keyword evidence="1" id="KW-0378">Hydrolase</keyword>
<dbReference type="PANTHER" id="PTHR48081:SF8">
    <property type="entry name" value="ALPHA_BETA HYDROLASE FOLD-3 DOMAIN-CONTAINING PROTEIN-RELATED"/>
    <property type="match status" value="1"/>
</dbReference>
<name>A0A3D8RSL5_9HELO</name>
<dbReference type="InterPro" id="IPR013094">
    <property type="entry name" value="AB_hydrolase_3"/>
</dbReference>
<dbReference type="SUPFAM" id="SSF53474">
    <property type="entry name" value="alpha/beta-Hydrolases"/>
    <property type="match status" value="1"/>
</dbReference>
<dbReference type="InterPro" id="IPR029058">
    <property type="entry name" value="AB_hydrolase_fold"/>
</dbReference>
<gene>
    <name evidence="3" type="ORF">BP6252_04999</name>
</gene>
<evidence type="ECO:0000313" key="4">
    <source>
        <dbReference type="Proteomes" id="UP000256645"/>
    </source>
</evidence>
<proteinExistence type="predicted"/>
<accession>A0A3D8RSL5</accession>
<dbReference type="AlphaFoldDB" id="A0A3D8RSL5"/>
<dbReference type="Gene3D" id="3.40.50.1820">
    <property type="entry name" value="alpha/beta hydrolase"/>
    <property type="match status" value="1"/>
</dbReference>
<dbReference type="Pfam" id="PF07859">
    <property type="entry name" value="Abhydrolase_3"/>
    <property type="match status" value="1"/>
</dbReference>